<organism evidence="1 2">
    <name type="scientific">Stenomitos frigidus AS-A4</name>
    <dbReference type="NCBI Taxonomy" id="2933935"/>
    <lineage>
        <taxon>Bacteria</taxon>
        <taxon>Bacillati</taxon>
        <taxon>Cyanobacteriota</taxon>
        <taxon>Cyanophyceae</taxon>
        <taxon>Leptolyngbyales</taxon>
        <taxon>Leptolyngbyaceae</taxon>
        <taxon>Stenomitos</taxon>
    </lineage>
</organism>
<comment type="caution">
    <text evidence="1">The sequence shown here is derived from an EMBL/GenBank/DDBJ whole genome shotgun (WGS) entry which is preliminary data.</text>
</comment>
<reference evidence="1 2" key="1">
    <citation type="submission" date="2022-04" db="EMBL/GenBank/DDBJ databases">
        <title>Positive selection, recombination, and allopatry shape intraspecific diversity of widespread and dominant cyanobacteria.</title>
        <authorList>
            <person name="Wei J."/>
            <person name="Shu W."/>
            <person name="Hu C."/>
        </authorList>
    </citation>
    <scope>NUCLEOTIDE SEQUENCE [LARGE SCALE GENOMIC DNA]</scope>
    <source>
        <strain evidence="1 2">AS-A4</strain>
    </source>
</reference>
<name>A0ABV0KIQ9_9CYAN</name>
<accession>A0ABV0KIQ9</accession>
<dbReference type="Proteomes" id="UP001476950">
    <property type="component" value="Unassembled WGS sequence"/>
</dbReference>
<dbReference type="RefSeq" id="WP_190448888.1">
    <property type="nucleotide sequence ID" value="NZ_JAMPLM010000009.1"/>
</dbReference>
<protein>
    <submittedName>
        <fullName evidence="1">Uncharacterized protein</fullName>
    </submittedName>
</protein>
<keyword evidence="2" id="KW-1185">Reference proteome</keyword>
<evidence type="ECO:0000313" key="1">
    <source>
        <dbReference type="EMBL" id="MEP1059121.1"/>
    </source>
</evidence>
<proteinExistence type="predicted"/>
<dbReference type="EMBL" id="JAMPLM010000009">
    <property type="protein sequence ID" value="MEP1059121.1"/>
    <property type="molecule type" value="Genomic_DNA"/>
</dbReference>
<sequence>MIESLDSPDYSNIWSGLPFVCVALHPRTTIANVTLNLVPTLCNYPLQKLRSKGAIA</sequence>
<evidence type="ECO:0000313" key="2">
    <source>
        <dbReference type="Proteomes" id="UP001476950"/>
    </source>
</evidence>
<gene>
    <name evidence="1" type="ORF">NDI38_11795</name>
</gene>